<dbReference type="GO" id="GO:0003841">
    <property type="term" value="F:1-acylglycerol-3-phosphate O-acyltransferase activity"/>
    <property type="evidence" value="ECO:0007669"/>
    <property type="project" value="UniProtKB-UniRule"/>
</dbReference>
<evidence type="ECO:0000256" key="6">
    <source>
        <dbReference type="ARBA" id="ARBA00016139"/>
    </source>
</evidence>
<dbReference type="NCBIfam" id="TIGR00530">
    <property type="entry name" value="AGP_acyltrn"/>
    <property type="match status" value="1"/>
</dbReference>
<evidence type="ECO:0000313" key="12">
    <source>
        <dbReference type="EMBL" id="EDM77106.1"/>
    </source>
</evidence>
<evidence type="ECO:0000313" key="13">
    <source>
        <dbReference type="Proteomes" id="UP000005801"/>
    </source>
</evidence>
<dbReference type="STRING" id="391625.PPSIR1_19724"/>
<dbReference type="EMBL" id="ABCS01000052">
    <property type="protein sequence ID" value="EDM77106.1"/>
    <property type="molecule type" value="Genomic_DNA"/>
</dbReference>
<dbReference type="SUPFAM" id="SSF69593">
    <property type="entry name" value="Glycerol-3-phosphate (1)-acyltransferase"/>
    <property type="match status" value="1"/>
</dbReference>
<dbReference type="InterPro" id="IPR004552">
    <property type="entry name" value="AGP_acyltrans"/>
</dbReference>
<dbReference type="Proteomes" id="UP000005801">
    <property type="component" value="Unassembled WGS sequence"/>
</dbReference>
<dbReference type="CDD" id="cd07989">
    <property type="entry name" value="LPLAT_AGPAT-like"/>
    <property type="match status" value="1"/>
</dbReference>
<gene>
    <name evidence="12" type="ORF">PPSIR1_19724</name>
</gene>
<evidence type="ECO:0000256" key="4">
    <source>
        <dbReference type="ARBA" id="ARBA00008655"/>
    </source>
</evidence>
<evidence type="ECO:0000259" key="11">
    <source>
        <dbReference type="SMART" id="SM00563"/>
    </source>
</evidence>
<protein>
    <recommendedName>
        <fullName evidence="6 9">1-acyl-sn-glycerol-3-phosphate acyltransferase</fullName>
        <ecNumber evidence="5 9">2.3.1.51</ecNumber>
    </recommendedName>
</protein>
<dbReference type="SMART" id="SM00563">
    <property type="entry name" value="PlsC"/>
    <property type="match status" value="1"/>
</dbReference>
<evidence type="ECO:0000256" key="7">
    <source>
        <dbReference type="ARBA" id="ARBA00022679"/>
    </source>
</evidence>
<evidence type="ECO:0000256" key="3">
    <source>
        <dbReference type="ARBA" id="ARBA00005189"/>
    </source>
</evidence>
<name>A6GAP4_9BACT</name>
<dbReference type="InterPro" id="IPR002123">
    <property type="entry name" value="Plipid/glycerol_acylTrfase"/>
</dbReference>
<reference evidence="12 13" key="1">
    <citation type="submission" date="2007-06" db="EMBL/GenBank/DDBJ databases">
        <authorList>
            <person name="Shimkets L."/>
            <person name="Ferriera S."/>
            <person name="Johnson J."/>
            <person name="Kravitz S."/>
            <person name="Beeson K."/>
            <person name="Sutton G."/>
            <person name="Rogers Y.-H."/>
            <person name="Friedman R."/>
            <person name="Frazier M."/>
            <person name="Venter J.C."/>
        </authorList>
    </citation>
    <scope>NUCLEOTIDE SEQUENCE [LARGE SCALE GENOMIC DNA]</scope>
    <source>
        <strain evidence="12 13">SIR-1</strain>
    </source>
</reference>
<comment type="pathway">
    <text evidence="2">Phospholipid metabolism; CDP-diacylglycerol biosynthesis; CDP-diacylglycerol from sn-glycerol 3-phosphate: step 2/3.</text>
</comment>
<comment type="domain">
    <text evidence="9">The HXXXXD motif is essential for acyltransferase activity and may constitute the binding site for the phosphate moiety of the glycerol-3-phosphate.</text>
</comment>
<keyword evidence="7 9" id="KW-0808">Transferase</keyword>
<dbReference type="UniPathway" id="UPA00557">
    <property type="reaction ID" value="UER00613"/>
</dbReference>
<keyword evidence="10" id="KW-1133">Transmembrane helix</keyword>
<dbReference type="GO" id="GO:0006654">
    <property type="term" value="P:phosphatidic acid biosynthetic process"/>
    <property type="evidence" value="ECO:0007669"/>
    <property type="project" value="TreeGrafter"/>
</dbReference>
<sequence>MAMSEDAKDADPSIGMKLFSAWFWFYLVASLTVFWFAVAIPWLLITPFDRRRRFSHWYAYTWANHLELMSLWRIQVEGGEHMREDTAYVLACNHQSSGDILTLFSLRKQFRWVAKRELFAVPFLGWMMAMAGYVGIKRGDPNSRKKMMAKCRRHLELGNSVAIFPEGTRSESGDIQPFKIGAFVLACEADAAVLPVLMEGTREALPRASFVFGVDALIYPIVRVLEPLHPADYGNDPERLRDATRAVMVRERAVLRAEIEGRGGFCVPPPYVAERAGSGRRRGRS</sequence>
<evidence type="ECO:0000256" key="8">
    <source>
        <dbReference type="ARBA" id="ARBA00023315"/>
    </source>
</evidence>
<keyword evidence="9" id="KW-0594">Phospholipid biosynthesis</keyword>
<dbReference type="AlphaFoldDB" id="A6GAP4"/>
<proteinExistence type="inferred from homology"/>
<evidence type="ECO:0000256" key="9">
    <source>
        <dbReference type="RuleBase" id="RU361267"/>
    </source>
</evidence>
<dbReference type="PANTHER" id="PTHR10434">
    <property type="entry name" value="1-ACYL-SN-GLYCEROL-3-PHOSPHATE ACYLTRANSFERASE"/>
    <property type="match status" value="1"/>
</dbReference>
<dbReference type="PANTHER" id="PTHR10434:SF66">
    <property type="entry name" value="PHOSPHOLIPID_GLYCEROL ACYLTRANSFERASE DOMAIN-CONTAINING PROTEIN"/>
    <property type="match status" value="1"/>
</dbReference>
<comment type="similarity">
    <text evidence="4 9">Belongs to the 1-acyl-sn-glycerol-3-phosphate acyltransferase family.</text>
</comment>
<dbReference type="GO" id="GO:0016020">
    <property type="term" value="C:membrane"/>
    <property type="evidence" value="ECO:0007669"/>
    <property type="project" value="InterPro"/>
</dbReference>
<keyword evidence="8 9" id="KW-0012">Acyltransferase</keyword>
<dbReference type="eggNOG" id="COG0204">
    <property type="taxonomic scope" value="Bacteria"/>
</dbReference>
<feature type="transmembrane region" description="Helical" evidence="10">
    <location>
        <begin position="118"/>
        <end position="136"/>
    </location>
</feature>
<evidence type="ECO:0000256" key="1">
    <source>
        <dbReference type="ARBA" id="ARBA00001141"/>
    </source>
</evidence>
<keyword evidence="10" id="KW-0812">Transmembrane</keyword>
<comment type="catalytic activity">
    <reaction evidence="1 9">
        <text>a 1-acyl-sn-glycero-3-phosphate + an acyl-CoA = a 1,2-diacyl-sn-glycero-3-phosphate + CoA</text>
        <dbReference type="Rhea" id="RHEA:19709"/>
        <dbReference type="ChEBI" id="CHEBI:57287"/>
        <dbReference type="ChEBI" id="CHEBI:57970"/>
        <dbReference type="ChEBI" id="CHEBI:58342"/>
        <dbReference type="ChEBI" id="CHEBI:58608"/>
        <dbReference type="EC" id="2.3.1.51"/>
    </reaction>
</comment>
<keyword evidence="13" id="KW-1185">Reference proteome</keyword>
<evidence type="ECO:0000256" key="5">
    <source>
        <dbReference type="ARBA" id="ARBA00013211"/>
    </source>
</evidence>
<keyword evidence="10" id="KW-0472">Membrane</keyword>
<evidence type="ECO:0000256" key="2">
    <source>
        <dbReference type="ARBA" id="ARBA00004728"/>
    </source>
</evidence>
<feature type="transmembrane region" description="Helical" evidence="10">
    <location>
        <begin position="23"/>
        <end position="45"/>
    </location>
</feature>
<keyword evidence="9" id="KW-0443">Lipid metabolism</keyword>
<keyword evidence="9" id="KW-1208">Phospholipid metabolism</keyword>
<dbReference type="EC" id="2.3.1.51" evidence="5 9"/>
<keyword evidence="9" id="KW-0444">Lipid biosynthesis</keyword>
<comment type="pathway">
    <text evidence="3">Lipid metabolism.</text>
</comment>
<organism evidence="12 13">
    <name type="scientific">Plesiocystis pacifica SIR-1</name>
    <dbReference type="NCBI Taxonomy" id="391625"/>
    <lineage>
        <taxon>Bacteria</taxon>
        <taxon>Pseudomonadati</taxon>
        <taxon>Myxococcota</taxon>
        <taxon>Polyangia</taxon>
        <taxon>Nannocystales</taxon>
        <taxon>Nannocystaceae</taxon>
        <taxon>Plesiocystis</taxon>
    </lineage>
</organism>
<accession>A6GAP4</accession>
<feature type="domain" description="Phospholipid/glycerol acyltransferase" evidence="11">
    <location>
        <begin position="88"/>
        <end position="201"/>
    </location>
</feature>
<evidence type="ECO:0000256" key="10">
    <source>
        <dbReference type="SAM" id="Phobius"/>
    </source>
</evidence>
<dbReference type="Pfam" id="PF01553">
    <property type="entry name" value="Acyltransferase"/>
    <property type="match status" value="1"/>
</dbReference>
<comment type="caution">
    <text evidence="12">The sequence shown here is derived from an EMBL/GenBank/DDBJ whole genome shotgun (WGS) entry which is preliminary data.</text>
</comment>
<dbReference type="GO" id="GO:0016024">
    <property type="term" value="P:CDP-diacylglycerol biosynthetic process"/>
    <property type="evidence" value="ECO:0007669"/>
    <property type="project" value="UniProtKB-UniPathway"/>
</dbReference>